<evidence type="ECO:0000259" key="8">
    <source>
        <dbReference type="PROSITE" id="PS50110"/>
    </source>
</evidence>
<dbReference type="EMBL" id="FQXV01000013">
    <property type="protein sequence ID" value="SHI19028.1"/>
    <property type="molecule type" value="Genomic_DNA"/>
</dbReference>
<dbReference type="Pfam" id="PF00486">
    <property type="entry name" value="Trans_reg_C"/>
    <property type="match status" value="1"/>
</dbReference>
<dbReference type="PROSITE" id="PS50005">
    <property type="entry name" value="TPR"/>
    <property type="match status" value="1"/>
</dbReference>
<dbReference type="Pfam" id="PF00072">
    <property type="entry name" value="Response_reg"/>
    <property type="match status" value="1"/>
</dbReference>
<proteinExistence type="inferred from homology"/>
<evidence type="ECO:0000256" key="6">
    <source>
        <dbReference type="PROSITE-ProRule" id="PRU00339"/>
    </source>
</evidence>
<reference evidence="10 11" key="1">
    <citation type="submission" date="2016-11" db="EMBL/GenBank/DDBJ databases">
        <authorList>
            <person name="Jaros S."/>
            <person name="Januszkiewicz K."/>
            <person name="Wedrychowicz H."/>
        </authorList>
    </citation>
    <scope>NUCLEOTIDE SEQUENCE [LARGE SCALE GENOMIC DNA]</scope>
    <source>
        <strain evidence="10 11">DSM 10068</strain>
    </source>
</reference>
<dbReference type="Gene3D" id="3.40.50.2300">
    <property type="match status" value="1"/>
</dbReference>
<feature type="domain" description="OmpR/PhoB-type" evidence="9">
    <location>
        <begin position="122"/>
        <end position="226"/>
    </location>
</feature>
<dbReference type="InterPro" id="IPR011990">
    <property type="entry name" value="TPR-like_helical_dom_sf"/>
</dbReference>
<evidence type="ECO:0000256" key="2">
    <source>
        <dbReference type="ARBA" id="ARBA00018672"/>
    </source>
</evidence>
<dbReference type="Pfam" id="PF03704">
    <property type="entry name" value="BTAD"/>
    <property type="match status" value="1"/>
</dbReference>
<dbReference type="RefSeq" id="WP_073081075.1">
    <property type="nucleotide sequence ID" value="NZ_FQXV01000013.1"/>
</dbReference>
<dbReference type="PROSITE" id="PS51755">
    <property type="entry name" value="OMPR_PHOB"/>
    <property type="match status" value="1"/>
</dbReference>
<dbReference type="SUPFAM" id="SSF48452">
    <property type="entry name" value="TPR-like"/>
    <property type="match status" value="1"/>
</dbReference>
<dbReference type="GO" id="GO:0000160">
    <property type="term" value="P:phosphorelay signal transduction system"/>
    <property type="evidence" value="ECO:0007669"/>
    <property type="project" value="InterPro"/>
</dbReference>
<comment type="similarity">
    <text evidence="1">Belongs to the AfsR/DnrI/RedD regulatory family.</text>
</comment>
<dbReference type="InterPro" id="IPR036388">
    <property type="entry name" value="WH-like_DNA-bd_sf"/>
</dbReference>
<dbReference type="GO" id="GO:0003677">
    <property type="term" value="F:DNA binding"/>
    <property type="evidence" value="ECO:0007669"/>
    <property type="project" value="UniProtKB-UniRule"/>
</dbReference>
<dbReference type="InterPro" id="IPR019734">
    <property type="entry name" value="TPR_rpt"/>
</dbReference>
<dbReference type="OrthoDB" id="3190595at2"/>
<dbReference type="AlphaFoldDB" id="A0A1M5Z4I8"/>
<dbReference type="InterPro" id="IPR051677">
    <property type="entry name" value="AfsR-DnrI-RedD_regulator"/>
</dbReference>
<dbReference type="SMART" id="SM01043">
    <property type="entry name" value="BTAD"/>
    <property type="match status" value="1"/>
</dbReference>
<evidence type="ECO:0000256" key="5">
    <source>
        <dbReference type="PROSITE-ProRule" id="PRU00169"/>
    </source>
</evidence>
<dbReference type="InterPro" id="IPR016032">
    <property type="entry name" value="Sig_transdc_resp-reg_C-effctor"/>
</dbReference>
<sequence>MLNAIIIDDERPALKELEYMLVDYQDIVISGMYTDPMIALKDIQESRPEIVFLDIKLPQINGIDLAIKITASSPDTDIIFITAYDSYAVRAFDVCALDYLLKPISKDRLEKTIQRIKKKHTQPVKETKRRLVIKCFGEFRVGWEDQEPIKWRTEKTKELFALLLHNYGRTVSKPQIIDAIWPDINPENAEHQLHNGIYYIRKKLSECEIPRENILLSGNYCLKLSDVSFDCALFNEYLPTNINALPLDILQKLEAEYAGDYFENNDWPWAENDRYAYSRQYYQIAYKLSEIYFETHKYEKAERLLQKLIRNNPYDEQPLLLLIKIFISLNRKSEAKRLIDDFRKTLENDLGVQPSNELKAIYGLLDR</sequence>
<dbReference type="STRING" id="1123282.SAMN02745823_03200"/>
<dbReference type="Gene3D" id="1.10.10.10">
    <property type="entry name" value="Winged helix-like DNA-binding domain superfamily/Winged helix DNA-binding domain"/>
    <property type="match status" value="1"/>
</dbReference>
<dbReference type="Gene3D" id="1.25.40.10">
    <property type="entry name" value="Tetratricopeptide repeat domain"/>
    <property type="match status" value="1"/>
</dbReference>
<dbReference type="InterPro" id="IPR001867">
    <property type="entry name" value="OmpR/PhoB-type_DNA-bd"/>
</dbReference>
<keyword evidence="3 7" id="KW-0238">DNA-binding</keyword>
<dbReference type="PANTHER" id="PTHR35807">
    <property type="entry name" value="TRANSCRIPTIONAL REGULATOR REDD-RELATED"/>
    <property type="match status" value="1"/>
</dbReference>
<dbReference type="Proteomes" id="UP000183995">
    <property type="component" value="Unassembled WGS sequence"/>
</dbReference>
<accession>A0A1M5Z4I8</accession>
<evidence type="ECO:0000256" key="4">
    <source>
        <dbReference type="ARBA" id="ARBA00024867"/>
    </source>
</evidence>
<feature type="repeat" description="TPR" evidence="6">
    <location>
        <begin position="282"/>
        <end position="315"/>
    </location>
</feature>
<keyword evidence="11" id="KW-1185">Reference proteome</keyword>
<dbReference type="PANTHER" id="PTHR35807:SF2">
    <property type="entry name" value="TRANSCRIPTIONAL ACTIVATOR DOMAIN"/>
    <property type="match status" value="1"/>
</dbReference>
<keyword evidence="6" id="KW-0802">TPR repeat</keyword>
<feature type="modified residue" description="4-aspartylphosphate" evidence="5">
    <location>
        <position position="54"/>
    </location>
</feature>
<keyword evidence="5" id="KW-0597">Phosphoprotein</keyword>
<dbReference type="InterPro" id="IPR011006">
    <property type="entry name" value="CheY-like_superfamily"/>
</dbReference>
<evidence type="ECO:0000313" key="11">
    <source>
        <dbReference type="Proteomes" id="UP000183995"/>
    </source>
</evidence>
<feature type="domain" description="Response regulatory" evidence="8">
    <location>
        <begin position="3"/>
        <end position="117"/>
    </location>
</feature>
<dbReference type="InterPro" id="IPR005158">
    <property type="entry name" value="BTAD"/>
</dbReference>
<evidence type="ECO:0000256" key="7">
    <source>
        <dbReference type="PROSITE-ProRule" id="PRU01091"/>
    </source>
</evidence>
<name>A0A1M5Z4I8_9FIRM</name>
<evidence type="ECO:0000256" key="1">
    <source>
        <dbReference type="ARBA" id="ARBA00005820"/>
    </source>
</evidence>
<evidence type="ECO:0000313" key="10">
    <source>
        <dbReference type="EMBL" id="SHI19028.1"/>
    </source>
</evidence>
<dbReference type="SMART" id="SM00448">
    <property type="entry name" value="REC"/>
    <property type="match status" value="1"/>
</dbReference>
<dbReference type="SUPFAM" id="SSF52172">
    <property type="entry name" value="CheY-like"/>
    <property type="match status" value="1"/>
</dbReference>
<comment type="function">
    <text evidence="4">May play the central regulatory role in sporulation. It may be an element of the effector pathway responsible for the activation of sporulation genes in response to nutritional stress. Spo0A may act in concert with spo0H (a sigma factor) to control the expression of some genes that are critical to the sporulation process.</text>
</comment>
<feature type="DNA-binding region" description="OmpR/PhoB-type" evidence="7">
    <location>
        <begin position="122"/>
        <end position="226"/>
    </location>
</feature>
<dbReference type="PROSITE" id="PS50110">
    <property type="entry name" value="RESPONSE_REGULATORY"/>
    <property type="match status" value="1"/>
</dbReference>
<dbReference type="GO" id="GO:0006355">
    <property type="term" value="P:regulation of DNA-templated transcription"/>
    <property type="evidence" value="ECO:0007669"/>
    <property type="project" value="InterPro"/>
</dbReference>
<organism evidence="10 11">
    <name type="scientific">Sporobacter termitidis DSM 10068</name>
    <dbReference type="NCBI Taxonomy" id="1123282"/>
    <lineage>
        <taxon>Bacteria</taxon>
        <taxon>Bacillati</taxon>
        <taxon>Bacillota</taxon>
        <taxon>Clostridia</taxon>
        <taxon>Eubacteriales</taxon>
        <taxon>Oscillospiraceae</taxon>
        <taxon>Sporobacter</taxon>
    </lineage>
</organism>
<dbReference type="InterPro" id="IPR001789">
    <property type="entry name" value="Sig_transdc_resp-reg_receiver"/>
</dbReference>
<evidence type="ECO:0000259" key="9">
    <source>
        <dbReference type="PROSITE" id="PS51755"/>
    </source>
</evidence>
<protein>
    <recommendedName>
        <fullName evidence="2">Stage 0 sporulation protein A homolog</fullName>
    </recommendedName>
</protein>
<evidence type="ECO:0000256" key="3">
    <source>
        <dbReference type="ARBA" id="ARBA00023125"/>
    </source>
</evidence>
<dbReference type="SUPFAM" id="SSF46894">
    <property type="entry name" value="C-terminal effector domain of the bipartite response regulators"/>
    <property type="match status" value="1"/>
</dbReference>
<dbReference type="SMART" id="SM00862">
    <property type="entry name" value="Trans_reg_C"/>
    <property type="match status" value="1"/>
</dbReference>
<gene>
    <name evidence="10" type="ORF">SAMN02745823_03200</name>
</gene>